<name>A0A1M5KZQ2_9FLAO</name>
<gene>
    <name evidence="2" type="ORF">SAMN05443633_11810</name>
</gene>
<organism evidence="2 3">
    <name type="scientific">Chryseobacterium arachidis</name>
    <dbReference type="NCBI Taxonomy" id="1416778"/>
    <lineage>
        <taxon>Bacteria</taxon>
        <taxon>Pseudomonadati</taxon>
        <taxon>Bacteroidota</taxon>
        <taxon>Flavobacteriia</taxon>
        <taxon>Flavobacteriales</taxon>
        <taxon>Weeksellaceae</taxon>
        <taxon>Chryseobacterium group</taxon>
        <taxon>Chryseobacterium</taxon>
    </lineage>
</organism>
<dbReference type="NCBIfam" id="TIGR00778">
    <property type="entry name" value="ahpD_dom"/>
    <property type="match status" value="1"/>
</dbReference>
<dbReference type="PANTHER" id="PTHR35446">
    <property type="entry name" value="SI:CH211-175M2.5"/>
    <property type="match status" value="1"/>
</dbReference>
<keyword evidence="2" id="KW-0575">Peroxidase</keyword>
<dbReference type="PANTHER" id="PTHR35446:SF3">
    <property type="entry name" value="CMD DOMAIN-CONTAINING PROTEIN"/>
    <property type="match status" value="1"/>
</dbReference>
<dbReference type="EMBL" id="FQUT01000018">
    <property type="protein sequence ID" value="SHG58185.1"/>
    <property type="molecule type" value="Genomic_DNA"/>
</dbReference>
<evidence type="ECO:0000313" key="3">
    <source>
        <dbReference type="Proteomes" id="UP000184518"/>
    </source>
</evidence>
<dbReference type="AlphaFoldDB" id="A0A1M5KZQ2"/>
<evidence type="ECO:0000313" key="2">
    <source>
        <dbReference type="EMBL" id="SHG58185.1"/>
    </source>
</evidence>
<dbReference type="SUPFAM" id="SSF69118">
    <property type="entry name" value="AhpD-like"/>
    <property type="match status" value="1"/>
</dbReference>
<dbReference type="InterPro" id="IPR029032">
    <property type="entry name" value="AhpD-like"/>
</dbReference>
<dbReference type="Pfam" id="PF02627">
    <property type="entry name" value="CMD"/>
    <property type="match status" value="1"/>
</dbReference>
<reference evidence="3" key="1">
    <citation type="submission" date="2016-11" db="EMBL/GenBank/DDBJ databases">
        <authorList>
            <person name="Varghese N."/>
            <person name="Submissions S."/>
        </authorList>
    </citation>
    <scope>NUCLEOTIDE SEQUENCE [LARGE SCALE GENOMIC DNA]</scope>
    <source>
        <strain evidence="3">DSM 27619</strain>
    </source>
</reference>
<dbReference type="InterPro" id="IPR004675">
    <property type="entry name" value="AhpD_core"/>
</dbReference>
<dbReference type="GO" id="GO:0051920">
    <property type="term" value="F:peroxiredoxin activity"/>
    <property type="evidence" value="ECO:0007669"/>
    <property type="project" value="InterPro"/>
</dbReference>
<sequence length="181" mass="19529">MARIKALNPEETTGKTKELFDIVKSKMGMVPNMMRTLGNSPAVLNAYLGFNAGLNYSSLGGKLGELIALTVANENGCNYCDAAHSYIGGKIGINTEDIENARHAFSIDPKVNAALLFSKEILETKGAVSNESLQRVRAAGYDDPQILEILAQVSLSIFTNYANILADTDIDFPQLTVLSQN</sequence>
<proteinExistence type="predicted"/>
<keyword evidence="2" id="KW-0560">Oxidoreductase</keyword>
<feature type="domain" description="Carboxymuconolactone decarboxylase-like" evidence="1">
    <location>
        <begin position="41"/>
        <end position="116"/>
    </location>
</feature>
<dbReference type="RefSeq" id="WP_072963384.1">
    <property type="nucleotide sequence ID" value="NZ_FQUT01000018.1"/>
</dbReference>
<accession>A0A1M5KZQ2</accession>
<dbReference type="Gene3D" id="1.20.1290.10">
    <property type="entry name" value="AhpD-like"/>
    <property type="match status" value="1"/>
</dbReference>
<dbReference type="OrthoDB" id="9808310at2"/>
<keyword evidence="3" id="KW-1185">Reference proteome</keyword>
<dbReference type="STRING" id="1416778.SAMN05443633_11810"/>
<evidence type="ECO:0000259" key="1">
    <source>
        <dbReference type="Pfam" id="PF02627"/>
    </source>
</evidence>
<dbReference type="Proteomes" id="UP000184518">
    <property type="component" value="Unassembled WGS sequence"/>
</dbReference>
<protein>
    <submittedName>
        <fullName evidence="2">Uncharacterized peroxidase-related enzyme</fullName>
    </submittedName>
</protein>
<dbReference type="InterPro" id="IPR003779">
    <property type="entry name" value="CMD-like"/>
</dbReference>